<comment type="cofactor">
    <cofactor evidence="5">
        <name>Zn(2+)</name>
        <dbReference type="ChEBI" id="CHEBI:29105"/>
    </cofactor>
</comment>
<keyword evidence="9" id="KW-1185">Reference proteome</keyword>
<evidence type="ECO:0000256" key="2">
    <source>
        <dbReference type="ARBA" id="ARBA00022679"/>
    </source>
</evidence>
<dbReference type="GO" id="GO:0032259">
    <property type="term" value="P:methylation"/>
    <property type="evidence" value="ECO:0007669"/>
    <property type="project" value="UniProtKB-KW"/>
</dbReference>
<dbReference type="InterPro" id="IPR003726">
    <property type="entry name" value="HCY_dom"/>
</dbReference>
<evidence type="ECO:0000313" key="7">
    <source>
        <dbReference type="EMBL" id="MBD1270053.1"/>
    </source>
</evidence>
<feature type="binding site" evidence="5">
    <location>
        <position position="192"/>
    </location>
    <ligand>
        <name>Zn(2+)</name>
        <dbReference type="ChEBI" id="CHEBI:29105"/>
    </ligand>
</feature>
<reference evidence="8 9" key="1">
    <citation type="submission" date="2020-07" db="EMBL/GenBank/DDBJ databases">
        <title>Sequencing the genomes of 1000 actinobacteria strains.</title>
        <authorList>
            <person name="Klenk H.-P."/>
        </authorList>
    </citation>
    <scope>NUCLEOTIDE SEQUENCE [LARGE SCALE GENOMIC DNA]</scope>
    <source>
        <strain evidence="8 9">DSM 19087</strain>
    </source>
</reference>
<evidence type="ECO:0000313" key="10">
    <source>
        <dbReference type="Proteomes" id="UP000659061"/>
    </source>
</evidence>
<evidence type="ECO:0000256" key="1">
    <source>
        <dbReference type="ARBA" id="ARBA00022603"/>
    </source>
</evidence>
<accession>A0A8I0KLG5</accession>
<evidence type="ECO:0000256" key="4">
    <source>
        <dbReference type="ARBA" id="ARBA00022833"/>
    </source>
</evidence>
<dbReference type="EMBL" id="JACWMT010000001">
    <property type="protein sequence ID" value="MBD1270053.1"/>
    <property type="molecule type" value="Genomic_DNA"/>
</dbReference>
<dbReference type="Pfam" id="PF02574">
    <property type="entry name" value="S-methyl_trans"/>
    <property type="match status" value="1"/>
</dbReference>
<dbReference type="PANTHER" id="PTHR46015:SF1">
    <property type="entry name" value="HOMOCYSTEINE S-METHYLTRANSFERASE-LIKE ISOFORM 1"/>
    <property type="match status" value="1"/>
</dbReference>
<comment type="caution">
    <text evidence="7">The sequence shown here is derived from an EMBL/GenBank/DDBJ whole genome shotgun (WGS) entry which is preliminary data.</text>
</comment>
<dbReference type="EC" id="2.1.1.10" evidence="7"/>
<dbReference type="RefSeq" id="WP_179426773.1">
    <property type="nucleotide sequence ID" value="NZ_BAAAMP010000002.1"/>
</dbReference>
<evidence type="ECO:0000313" key="9">
    <source>
        <dbReference type="Proteomes" id="UP000587211"/>
    </source>
</evidence>
<keyword evidence="1 5" id="KW-0489">Methyltransferase</keyword>
<dbReference type="GO" id="GO:0033528">
    <property type="term" value="P:S-methylmethionine cycle"/>
    <property type="evidence" value="ECO:0007669"/>
    <property type="project" value="TreeGrafter"/>
</dbReference>
<dbReference type="Proteomes" id="UP000587211">
    <property type="component" value="Unassembled WGS sequence"/>
</dbReference>
<gene>
    <name evidence="7" type="primary">mmuM</name>
    <name evidence="8" type="ORF">BJ975_002664</name>
    <name evidence="7" type="ORF">IDH50_07415</name>
</gene>
<dbReference type="GO" id="GO:0046872">
    <property type="term" value="F:metal ion binding"/>
    <property type="evidence" value="ECO:0007669"/>
    <property type="project" value="UniProtKB-KW"/>
</dbReference>
<feature type="binding site" evidence="5">
    <location>
        <position position="255"/>
    </location>
    <ligand>
        <name>Zn(2+)</name>
        <dbReference type="ChEBI" id="CHEBI:29105"/>
    </ligand>
</feature>
<dbReference type="PANTHER" id="PTHR46015">
    <property type="entry name" value="ZGC:172121"/>
    <property type="match status" value="1"/>
</dbReference>
<keyword evidence="4 5" id="KW-0862">Zinc</keyword>
<dbReference type="InterPro" id="IPR036589">
    <property type="entry name" value="HCY_dom_sf"/>
</dbReference>
<evidence type="ECO:0000259" key="6">
    <source>
        <dbReference type="PROSITE" id="PS50970"/>
    </source>
</evidence>
<feature type="binding site" evidence="5">
    <location>
        <position position="254"/>
    </location>
    <ligand>
        <name>Zn(2+)</name>
        <dbReference type="ChEBI" id="CHEBI:29105"/>
    </ligand>
</feature>
<evidence type="ECO:0000256" key="3">
    <source>
        <dbReference type="ARBA" id="ARBA00022723"/>
    </source>
</evidence>
<dbReference type="NCBIfam" id="NF007020">
    <property type="entry name" value="PRK09485.1"/>
    <property type="match status" value="1"/>
</dbReference>
<dbReference type="InterPro" id="IPR051486">
    <property type="entry name" value="Hcy_S-methyltransferase"/>
</dbReference>
<organism evidence="7 10">
    <name type="scientific">Aeromicrobium tamlense</name>
    <dbReference type="NCBI Taxonomy" id="375541"/>
    <lineage>
        <taxon>Bacteria</taxon>
        <taxon>Bacillati</taxon>
        <taxon>Actinomycetota</taxon>
        <taxon>Actinomycetes</taxon>
        <taxon>Propionibacteriales</taxon>
        <taxon>Nocardioidaceae</taxon>
        <taxon>Aeromicrobium</taxon>
    </lineage>
</organism>
<evidence type="ECO:0000256" key="5">
    <source>
        <dbReference type="PROSITE-ProRule" id="PRU00333"/>
    </source>
</evidence>
<dbReference type="AlphaFoldDB" id="A0A8I0KLG5"/>
<dbReference type="GO" id="GO:0008898">
    <property type="term" value="F:S-adenosylmethionine-homocysteine S-methyltransferase activity"/>
    <property type="evidence" value="ECO:0007669"/>
    <property type="project" value="TreeGrafter"/>
</dbReference>
<proteinExistence type="predicted"/>
<protein>
    <submittedName>
        <fullName evidence="7">Homocysteine S-methyltransferase</fullName>
        <ecNumber evidence="7">2.1.1.10</ecNumber>
    </submittedName>
</protein>
<keyword evidence="2 5" id="KW-0808">Transferase</keyword>
<dbReference type="Proteomes" id="UP000659061">
    <property type="component" value="Unassembled WGS sequence"/>
</dbReference>
<dbReference type="PROSITE" id="PS50970">
    <property type="entry name" value="HCY"/>
    <property type="match status" value="1"/>
</dbReference>
<dbReference type="Gene3D" id="3.20.20.330">
    <property type="entry name" value="Homocysteine-binding-like domain"/>
    <property type="match status" value="1"/>
</dbReference>
<feature type="domain" description="Hcy-binding" evidence="6">
    <location>
        <begin position="1"/>
        <end position="269"/>
    </location>
</feature>
<keyword evidence="3 5" id="KW-0479">Metal-binding</keyword>
<dbReference type="SUPFAM" id="SSF82282">
    <property type="entry name" value="Homocysteine S-methyltransferase"/>
    <property type="match status" value="1"/>
</dbReference>
<dbReference type="EMBL" id="JACBZN010000001">
    <property type="protein sequence ID" value="NYI39289.1"/>
    <property type="molecule type" value="Genomic_DNA"/>
</dbReference>
<reference evidence="7" key="2">
    <citation type="submission" date="2020-09" db="EMBL/GenBank/DDBJ databases">
        <title>Novel species in genus Aeromicrobium.</title>
        <authorList>
            <person name="Zhang G."/>
        </authorList>
    </citation>
    <scope>NUCLEOTIDE SEQUENCE</scope>
    <source>
        <strain evidence="7">SSW1-57</strain>
    </source>
</reference>
<evidence type="ECO:0000313" key="8">
    <source>
        <dbReference type="EMBL" id="NYI39289.1"/>
    </source>
</evidence>
<sequence length="273" mass="28287">MHVLDGGLSNALEDRGNDLSGGEWTARVLRTSPDEIVAVHRAYFEAGADVATSASYQASDPGLIRLSVELAREAAGDVEGRLVAGSLGPFGALRADGSEYRGRYGLTARELEEVHRPRLEALLAAGPDVIAVETIPDTDEAEVLARLLAEYDHAAWFSYSIVGDRTCAGQRLDAAFAIPAAVDSVVAVGVNCCAPADVGPALRAAAATGKPGVVYPNAGEVWDAEAQQWVGTSTYDVGLVPAWVEAGAAWVGGCCRVGPEAVSRVAVIMGALG</sequence>
<dbReference type="GO" id="GO:0009086">
    <property type="term" value="P:methionine biosynthetic process"/>
    <property type="evidence" value="ECO:0007669"/>
    <property type="project" value="TreeGrafter"/>
</dbReference>
<name>A0A8I0KLG5_9ACTN</name>